<dbReference type="STRING" id="200324.A0A2N5V4L4"/>
<dbReference type="EMBL" id="PGCJ01000132">
    <property type="protein sequence ID" value="PLW44938.1"/>
    <property type="molecule type" value="Genomic_DNA"/>
</dbReference>
<sequence length="208" mass="22726">MVILLRLIAVPFTNTFSHLLEFQELLIKVQQKHINFKELLGLILQSIVKPPILANKNSFQNNLNHRLNTSLNILSFNRMCKEITQVEGELTTGTLPSNPISINCTQPGFEHGCSSGAQTAVFDRWSDGHCPTKARANWLDRFVQPVPAGPVQPVPGTDRTGLSDPPAGALVGQCLSNYRSNTAVRAPLELPCLTDNGGNIFGLGPNFN</sequence>
<organism evidence="1 2">
    <name type="scientific">Puccinia coronata f. sp. avenae</name>
    <dbReference type="NCBI Taxonomy" id="200324"/>
    <lineage>
        <taxon>Eukaryota</taxon>
        <taxon>Fungi</taxon>
        <taxon>Dikarya</taxon>
        <taxon>Basidiomycota</taxon>
        <taxon>Pucciniomycotina</taxon>
        <taxon>Pucciniomycetes</taxon>
        <taxon>Pucciniales</taxon>
        <taxon>Pucciniaceae</taxon>
        <taxon>Puccinia</taxon>
    </lineage>
</organism>
<dbReference type="Proteomes" id="UP000235388">
    <property type="component" value="Unassembled WGS sequence"/>
</dbReference>
<dbReference type="OrthoDB" id="2506627at2759"/>
<gene>
    <name evidence="1" type="ORF">PCANC_13494</name>
</gene>
<name>A0A2N5V4L4_9BASI</name>
<protein>
    <submittedName>
        <fullName evidence="1">Uncharacterized protein</fullName>
    </submittedName>
</protein>
<comment type="caution">
    <text evidence="1">The sequence shown here is derived from an EMBL/GenBank/DDBJ whole genome shotgun (WGS) entry which is preliminary data.</text>
</comment>
<dbReference type="AlphaFoldDB" id="A0A2N5V4L4"/>
<proteinExistence type="predicted"/>
<keyword evidence="2" id="KW-1185">Reference proteome</keyword>
<evidence type="ECO:0000313" key="1">
    <source>
        <dbReference type="EMBL" id="PLW44938.1"/>
    </source>
</evidence>
<reference evidence="1 2" key="1">
    <citation type="submission" date="2017-11" db="EMBL/GenBank/DDBJ databases">
        <title>De novo assembly and phasing of dikaryotic genomes from two isolates of Puccinia coronata f. sp. avenae, the causal agent of oat crown rust.</title>
        <authorList>
            <person name="Miller M.E."/>
            <person name="Zhang Y."/>
            <person name="Omidvar V."/>
            <person name="Sperschneider J."/>
            <person name="Schwessinger B."/>
            <person name="Raley C."/>
            <person name="Palmer J.M."/>
            <person name="Garnica D."/>
            <person name="Upadhyaya N."/>
            <person name="Rathjen J."/>
            <person name="Taylor J.M."/>
            <person name="Park R.F."/>
            <person name="Dodds P.N."/>
            <person name="Hirsch C.D."/>
            <person name="Kianian S.F."/>
            <person name="Figueroa M."/>
        </authorList>
    </citation>
    <scope>NUCLEOTIDE SEQUENCE [LARGE SCALE GENOMIC DNA]</scope>
    <source>
        <strain evidence="1">12NC29</strain>
    </source>
</reference>
<evidence type="ECO:0000313" key="2">
    <source>
        <dbReference type="Proteomes" id="UP000235388"/>
    </source>
</evidence>
<accession>A0A2N5V4L4</accession>